<sequence>MNNHPIALRSFASFLPVNGMNLVNPRPFEIDGTSEKFLETYSPGGITVHDFLIMLSEYLGRAMTCFELYELTNLPLVVIPSTWTRDDTLSAADWSGSRFQLMKWRGIHLAGHDNYGAYFESDFEPKQLPEDPKEHERMYSSQQHQPM</sequence>
<evidence type="ECO:0000256" key="1">
    <source>
        <dbReference type="SAM" id="MobiDB-lite"/>
    </source>
</evidence>
<name>A0A9P3LMQ5_9APHY</name>
<comment type="caution">
    <text evidence="2">The sequence shown here is derived from an EMBL/GenBank/DDBJ whole genome shotgun (WGS) entry which is preliminary data.</text>
</comment>
<organism evidence="2 3">
    <name type="scientific">Phanerochaete sordida</name>
    <dbReference type="NCBI Taxonomy" id="48140"/>
    <lineage>
        <taxon>Eukaryota</taxon>
        <taxon>Fungi</taxon>
        <taxon>Dikarya</taxon>
        <taxon>Basidiomycota</taxon>
        <taxon>Agaricomycotina</taxon>
        <taxon>Agaricomycetes</taxon>
        <taxon>Polyporales</taxon>
        <taxon>Phanerochaetaceae</taxon>
        <taxon>Phanerochaete</taxon>
    </lineage>
</organism>
<feature type="compositionally biased region" description="Basic and acidic residues" evidence="1">
    <location>
        <begin position="126"/>
        <end position="138"/>
    </location>
</feature>
<accession>A0A9P3LMQ5</accession>
<evidence type="ECO:0000313" key="2">
    <source>
        <dbReference type="EMBL" id="GJE99939.1"/>
    </source>
</evidence>
<dbReference type="Proteomes" id="UP000703269">
    <property type="component" value="Unassembled WGS sequence"/>
</dbReference>
<gene>
    <name evidence="2" type="ORF">PsYK624_162150</name>
</gene>
<reference evidence="2 3" key="1">
    <citation type="submission" date="2021-08" db="EMBL/GenBank/DDBJ databases">
        <title>Draft Genome Sequence of Phanerochaete sordida strain YK-624.</title>
        <authorList>
            <person name="Mori T."/>
            <person name="Dohra H."/>
            <person name="Suzuki T."/>
            <person name="Kawagishi H."/>
            <person name="Hirai H."/>
        </authorList>
    </citation>
    <scope>NUCLEOTIDE SEQUENCE [LARGE SCALE GENOMIC DNA]</scope>
    <source>
        <strain evidence="2 3">YK-624</strain>
    </source>
</reference>
<proteinExistence type="predicted"/>
<dbReference type="AlphaFoldDB" id="A0A9P3LMQ5"/>
<keyword evidence="3" id="KW-1185">Reference proteome</keyword>
<evidence type="ECO:0000313" key="3">
    <source>
        <dbReference type="Proteomes" id="UP000703269"/>
    </source>
</evidence>
<dbReference type="EMBL" id="BPQB01000126">
    <property type="protein sequence ID" value="GJE99939.1"/>
    <property type="molecule type" value="Genomic_DNA"/>
</dbReference>
<feature type="region of interest" description="Disordered" evidence="1">
    <location>
        <begin position="126"/>
        <end position="147"/>
    </location>
</feature>
<protein>
    <submittedName>
        <fullName evidence="2">Uncharacterized protein</fullName>
    </submittedName>
</protein>